<evidence type="ECO:0000256" key="2">
    <source>
        <dbReference type="SAM" id="SignalP"/>
    </source>
</evidence>
<dbReference type="CDD" id="cd00118">
    <property type="entry name" value="LysM"/>
    <property type="match status" value="5"/>
</dbReference>
<reference evidence="4 5" key="1">
    <citation type="submission" date="2016-12" db="EMBL/GenBank/DDBJ databases">
        <title>Thioflexothrix psekupsii D3 genome sequencing and assembly.</title>
        <authorList>
            <person name="Fomenkov A."/>
            <person name="Vincze T."/>
            <person name="Grabovich M."/>
            <person name="Anton B.P."/>
            <person name="Dubinina G."/>
            <person name="Orlova M."/>
            <person name="Belousova E."/>
            <person name="Roberts R.J."/>
        </authorList>
    </citation>
    <scope>NUCLEOTIDE SEQUENCE [LARGE SCALE GENOMIC DNA]</scope>
    <source>
        <strain evidence="4">D3</strain>
    </source>
</reference>
<dbReference type="Gene3D" id="3.10.350.10">
    <property type="entry name" value="LysM domain"/>
    <property type="match status" value="5"/>
</dbReference>
<evidence type="ECO:0000256" key="1">
    <source>
        <dbReference type="SAM" id="MobiDB-lite"/>
    </source>
</evidence>
<dbReference type="PROSITE" id="PS51257">
    <property type="entry name" value="PROKAR_LIPOPROTEIN"/>
    <property type="match status" value="1"/>
</dbReference>
<proteinExistence type="predicted"/>
<dbReference type="SMART" id="SM00257">
    <property type="entry name" value="LysM"/>
    <property type="match status" value="5"/>
</dbReference>
<dbReference type="EMBL" id="MSLT01000012">
    <property type="protein sequence ID" value="OUD13821.1"/>
    <property type="molecule type" value="Genomic_DNA"/>
</dbReference>
<dbReference type="InterPro" id="IPR018392">
    <property type="entry name" value="LysM"/>
</dbReference>
<sequence length="412" mass="43756">MMCRLHFRQFLGIVAVGLLSGCTMLTPGPTEPVDTTPIPPGSPGIIDTTQPPSTGGQMPLYHTVQPGETLYGISQRYNQQWQQIAQWNNIQPPYNLSVGQRLLVSASGGMTGTPSGPVIYPIETAQPPAPVIIDTQPSFPSQPSTPAVVDRQLGYHTVQAGETLFSISRRYGYTPTQVAEWNGLPPPYTLSIGQMLLVSPPDGVSGIVTSPTAPVTAPNLSAPNSGQHVVQTGETLFSIARRYGHTVEQVASWNGLTPPYTLSVGQRLLVSPSGSVPVATTPSVSANVSYHTVAAGETLFSISRRYGNTVEQVAAWNRLTPPYSLSVGQRLTVGQAGTTQTGLSAASSSPRLSQSSSSTTRGSIGFHTVQPGETLASIARDYRLTTHDLSIWNGIGMPYTVYPGQRLLIVPP</sequence>
<organism evidence="4 5">
    <name type="scientific">Thioflexithrix psekupsensis</name>
    <dbReference type="NCBI Taxonomy" id="1570016"/>
    <lineage>
        <taxon>Bacteria</taxon>
        <taxon>Pseudomonadati</taxon>
        <taxon>Pseudomonadota</taxon>
        <taxon>Gammaproteobacteria</taxon>
        <taxon>Thiotrichales</taxon>
        <taxon>Thioflexithrix</taxon>
    </lineage>
</organism>
<accession>A0A251X768</accession>
<feature type="signal peptide" evidence="2">
    <location>
        <begin position="1"/>
        <end position="25"/>
    </location>
</feature>
<dbReference type="InterPro" id="IPR036779">
    <property type="entry name" value="LysM_dom_sf"/>
</dbReference>
<keyword evidence="5" id="KW-1185">Reference proteome</keyword>
<dbReference type="AlphaFoldDB" id="A0A251X768"/>
<feature type="chain" id="PRO_5013146240" description="LysM domain-containing protein" evidence="2">
    <location>
        <begin position="26"/>
        <end position="412"/>
    </location>
</feature>
<evidence type="ECO:0000313" key="5">
    <source>
        <dbReference type="Proteomes" id="UP000194798"/>
    </source>
</evidence>
<dbReference type="SUPFAM" id="SSF54106">
    <property type="entry name" value="LysM domain"/>
    <property type="match status" value="5"/>
</dbReference>
<feature type="domain" description="LysM" evidence="3">
    <location>
        <begin position="60"/>
        <end position="104"/>
    </location>
</feature>
<dbReference type="Pfam" id="PF01476">
    <property type="entry name" value="LysM"/>
    <property type="match status" value="5"/>
</dbReference>
<feature type="domain" description="LysM" evidence="3">
    <location>
        <begin position="365"/>
        <end position="409"/>
    </location>
</feature>
<comment type="caution">
    <text evidence="4">The sequence shown here is derived from an EMBL/GenBank/DDBJ whole genome shotgun (WGS) entry which is preliminary data.</text>
</comment>
<gene>
    <name evidence="4" type="ORF">TPSD3_05595</name>
</gene>
<keyword evidence="2" id="KW-0732">Signal</keyword>
<feature type="domain" description="LysM" evidence="3">
    <location>
        <begin position="226"/>
        <end position="270"/>
    </location>
</feature>
<dbReference type="PROSITE" id="PS51782">
    <property type="entry name" value="LYSM"/>
    <property type="match status" value="5"/>
</dbReference>
<feature type="domain" description="LysM" evidence="3">
    <location>
        <begin position="154"/>
        <end position="198"/>
    </location>
</feature>
<evidence type="ECO:0000313" key="4">
    <source>
        <dbReference type="EMBL" id="OUD13821.1"/>
    </source>
</evidence>
<feature type="region of interest" description="Disordered" evidence="1">
    <location>
        <begin position="338"/>
        <end position="367"/>
    </location>
</feature>
<feature type="compositionally biased region" description="Low complexity" evidence="1">
    <location>
        <begin position="342"/>
        <end position="363"/>
    </location>
</feature>
<feature type="domain" description="LysM" evidence="3">
    <location>
        <begin position="289"/>
        <end position="333"/>
    </location>
</feature>
<protein>
    <recommendedName>
        <fullName evidence="3">LysM domain-containing protein</fullName>
    </recommendedName>
</protein>
<dbReference type="Proteomes" id="UP000194798">
    <property type="component" value="Unassembled WGS sequence"/>
</dbReference>
<dbReference type="PANTHER" id="PTHR33734:SF22">
    <property type="entry name" value="MEMBRANE-BOUND LYTIC MUREIN TRANSGLYCOSYLASE D"/>
    <property type="match status" value="1"/>
</dbReference>
<dbReference type="RefSeq" id="WP_176329753.1">
    <property type="nucleotide sequence ID" value="NZ_MSLT01000012.1"/>
</dbReference>
<evidence type="ECO:0000259" key="3">
    <source>
        <dbReference type="PROSITE" id="PS51782"/>
    </source>
</evidence>
<dbReference type="PANTHER" id="PTHR33734">
    <property type="entry name" value="LYSM DOMAIN-CONTAINING GPI-ANCHORED PROTEIN 2"/>
    <property type="match status" value="1"/>
</dbReference>
<name>A0A251X768_9GAMM</name>